<feature type="compositionally biased region" description="Low complexity" evidence="1">
    <location>
        <begin position="1"/>
        <end position="18"/>
    </location>
</feature>
<dbReference type="EMBL" id="KZ819294">
    <property type="protein sequence ID" value="PWN97521.1"/>
    <property type="molecule type" value="Genomic_DNA"/>
</dbReference>
<evidence type="ECO:0000313" key="3">
    <source>
        <dbReference type="Proteomes" id="UP000245946"/>
    </source>
</evidence>
<gene>
    <name evidence="2" type="ORF">FA09DRAFT_360854</name>
</gene>
<dbReference type="GeneID" id="37272825"/>
<dbReference type="AlphaFoldDB" id="A0A316Z7H2"/>
<feature type="compositionally biased region" description="Low complexity" evidence="1">
    <location>
        <begin position="106"/>
        <end position="120"/>
    </location>
</feature>
<dbReference type="Proteomes" id="UP000245946">
    <property type="component" value="Unassembled WGS sequence"/>
</dbReference>
<proteinExistence type="predicted"/>
<reference evidence="2 3" key="1">
    <citation type="journal article" date="2018" name="Mol. Biol. Evol.">
        <title>Broad Genomic Sampling Reveals a Smut Pathogenic Ancestry of the Fungal Clade Ustilaginomycotina.</title>
        <authorList>
            <person name="Kijpornyongpan T."/>
            <person name="Mondo S.J."/>
            <person name="Barry K."/>
            <person name="Sandor L."/>
            <person name="Lee J."/>
            <person name="Lipzen A."/>
            <person name="Pangilinan J."/>
            <person name="LaButti K."/>
            <person name="Hainaut M."/>
            <person name="Henrissat B."/>
            <person name="Grigoriev I.V."/>
            <person name="Spatafora J.W."/>
            <person name="Aime M.C."/>
        </authorList>
    </citation>
    <scope>NUCLEOTIDE SEQUENCE [LARGE SCALE GENOMIC DNA]</scope>
    <source>
        <strain evidence="2 3">MCA 4186</strain>
    </source>
</reference>
<evidence type="ECO:0000256" key="1">
    <source>
        <dbReference type="SAM" id="MobiDB-lite"/>
    </source>
</evidence>
<sequence>MTALRFSRSSPSLLLRASPPSPRPPLPSRDSDDSGVAFNDDASVCLERKPSSFFERTLKRSFSKSSKMQTFATKLKSGLAYHHPRSPSKRPSDDRLSADPTQRADSTSNLSETSVSSNTSRDALSSFMRRRPNDRRPATREGIVPAPSSSVSSPGVSHIEQTRSRPQRSHTLTGTSSPVAPPAAQLAPEIELPKSRTSTSWQASSPEPVSGLPAAYWPASPDSFASSDGAEPVLEYATSYMMSEYDYNDAPDARPATLYRAEERRLGEAFGSAITRRVGPAVESWRDGTFGEVPPGLLDEPGMSYYGSGCLILDAIAMDQDDEDATLVDSLEWDRETRAKQMRNAEHFPVVGGLAPPPWQRKRAIRPSTKLDSKDSALTARTGALLHASPPVALAKLSPPEDEKPSPVPEKSDSAAATSPMAPSPLALPPSLASEPESISTSQETAMPSPPTQAMQPMALSLPSWPQNVKDHLTSSSTGESLMERISKLRSERQEERRRLERGRRSIETRSPTESLSRTSTPATPSGATRAASPEDRKATAEATAQDLVERLHRVNDTIRAACSAMAEIALMRKHPDGTPPYLEQARSARLPVHLERSAVLRAVKAEERLRELPLDPLLAHLVVTFFSEELCLRSKRDSGNMSAHARAQKLGALISTLQLQLTKLFFWAGLTMRASDGSTFVAKGYGRLRAAADDLTSLVDAARSSGLEVRTWSRDEHGVPSTRPPAPYEARLYLGLGLVNSPKAQLGPGTARTLVECEVVDISRLAAERQSHDKAKKTK</sequence>
<protein>
    <submittedName>
        <fullName evidence="2">Uncharacterized protein</fullName>
    </submittedName>
</protein>
<feature type="compositionally biased region" description="Polar residues" evidence="1">
    <location>
        <begin position="512"/>
        <end position="527"/>
    </location>
</feature>
<name>A0A316Z7H2_9BASI</name>
<feature type="compositionally biased region" description="Low complexity" evidence="1">
    <location>
        <begin position="429"/>
        <end position="438"/>
    </location>
</feature>
<feature type="compositionally biased region" description="Basic and acidic residues" evidence="1">
    <location>
        <begin position="482"/>
        <end position="508"/>
    </location>
</feature>
<keyword evidence="3" id="KW-1185">Reference proteome</keyword>
<feature type="region of interest" description="Disordered" evidence="1">
    <location>
        <begin position="389"/>
        <end position="542"/>
    </location>
</feature>
<organism evidence="2 3">
    <name type="scientific">Tilletiopsis washingtonensis</name>
    <dbReference type="NCBI Taxonomy" id="58919"/>
    <lineage>
        <taxon>Eukaryota</taxon>
        <taxon>Fungi</taxon>
        <taxon>Dikarya</taxon>
        <taxon>Basidiomycota</taxon>
        <taxon>Ustilaginomycotina</taxon>
        <taxon>Exobasidiomycetes</taxon>
        <taxon>Entylomatales</taxon>
        <taxon>Entylomatales incertae sedis</taxon>
        <taxon>Tilletiopsis</taxon>
    </lineage>
</organism>
<feature type="compositionally biased region" description="Basic and acidic residues" evidence="1">
    <location>
        <begin position="399"/>
        <end position="413"/>
    </location>
</feature>
<feature type="compositionally biased region" description="Polar residues" evidence="1">
    <location>
        <begin position="195"/>
        <end position="207"/>
    </location>
</feature>
<evidence type="ECO:0000313" key="2">
    <source>
        <dbReference type="EMBL" id="PWN97521.1"/>
    </source>
</evidence>
<dbReference type="RefSeq" id="XP_025597800.1">
    <property type="nucleotide sequence ID" value="XM_025745281.1"/>
</dbReference>
<feature type="compositionally biased region" description="Polar residues" evidence="1">
    <location>
        <begin position="63"/>
        <end position="72"/>
    </location>
</feature>
<feature type="region of interest" description="Disordered" evidence="1">
    <location>
        <begin position="349"/>
        <end position="375"/>
    </location>
</feature>
<feature type="compositionally biased region" description="Low complexity" evidence="1">
    <location>
        <begin position="144"/>
        <end position="157"/>
    </location>
</feature>
<feature type="region of interest" description="Disordered" evidence="1">
    <location>
        <begin position="62"/>
        <end position="214"/>
    </location>
</feature>
<feature type="region of interest" description="Disordered" evidence="1">
    <location>
        <begin position="1"/>
        <end position="38"/>
    </location>
</feature>
<accession>A0A316Z7H2</accession>
<feature type="compositionally biased region" description="Polar residues" evidence="1">
    <location>
        <begin position="169"/>
        <end position="178"/>
    </location>
</feature>